<protein>
    <submittedName>
        <fullName evidence="1">Uncharacterized protein</fullName>
    </submittedName>
</protein>
<organism evidence="1 2">
    <name type="scientific">Orchesella dallaii</name>
    <dbReference type="NCBI Taxonomy" id="48710"/>
    <lineage>
        <taxon>Eukaryota</taxon>
        <taxon>Metazoa</taxon>
        <taxon>Ecdysozoa</taxon>
        <taxon>Arthropoda</taxon>
        <taxon>Hexapoda</taxon>
        <taxon>Collembola</taxon>
        <taxon>Entomobryomorpha</taxon>
        <taxon>Entomobryoidea</taxon>
        <taxon>Orchesellidae</taxon>
        <taxon>Orchesellinae</taxon>
        <taxon>Orchesella</taxon>
    </lineage>
</organism>
<dbReference type="Proteomes" id="UP001642540">
    <property type="component" value="Unassembled WGS sequence"/>
</dbReference>
<reference evidence="1 2" key="1">
    <citation type="submission" date="2024-08" db="EMBL/GenBank/DDBJ databases">
        <authorList>
            <person name="Cucini C."/>
            <person name="Frati F."/>
        </authorList>
    </citation>
    <scope>NUCLEOTIDE SEQUENCE [LARGE SCALE GENOMIC DNA]</scope>
</reference>
<keyword evidence="2" id="KW-1185">Reference proteome</keyword>
<gene>
    <name evidence="1" type="ORF">ODALV1_LOCUS31588</name>
</gene>
<sequence>MAGVAGNLFMTVTLKNGRQFLTLEDFYFYWEILCAKLIRKPGCLHAVKDYPCSSNCMYKWGTREVVIICGYTSLFLCKLPPYLHWKLQMAKVLYQENGVDKKCISIPVDPKKQDEVVAFIKKNFKVYVDDDEQ</sequence>
<dbReference type="EMBL" id="CAXLJM020000183">
    <property type="protein sequence ID" value="CAL8148969.1"/>
    <property type="molecule type" value="Genomic_DNA"/>
</dbReference>
<proteinExistence type="predicted"/>
<comment type="caution">
    <text evidence="1">The sequence shown here is derived from an EMBL/GenBank/DDBJ whole genome shotgun (WGS) entry which is preliminary data.</text>
</comment>
<name>A0ABP1SB81_9HEXA</name>
<evidence type="ECO:0000313" key="1">
    <source>
        <dbReference type="EMBL" id="CAL8148969.1"/>
    </source>
</evidence>
<evidence type="ECO:0000313" key="2">
    <source>
        <dbReference type="Proteomes" id="UP001642540"/>
    </source>
</evidence>
<accession>A0ABP1SB81</accession>